<dbReference type="AlphaFoldDB" id="F4MNG7"/>
<evidence type="ECO:0000256" key="1">
    <source>
        <dbReference type="ARBA" id="ARBA00001206"/>
    </source>
</evidence>
<dbReference type="NCBIfam" id="TIGR00671">
    <property type="entry name" value="baf"/>
    <property type="match status" value="1"/>
</dbReference>
<dbReference type="CDD" id="cd24015">
    <property type="entry name" value="ASKHA_NBD_PanK-III"/>
    <property type="match status" value="1"/>
</dbReference>
<comment type="function">
    <text evidence="16">Catalyzes the phosphorylation of pantothenate (Pan), the first step in CoA biosynthesis.</text>
</comment>
<comment type="subunit">
    <text evidence="5 16">Homodimer.</text>
</comment>
<dbReference type="Pfam" id="PF03309">
    <property type="entry name" value="Pan_kinase"/>
    <property type="match status" value="1"/>
</dbReference>
<feature type="binding site" evidence="16">
    <location>
        <position position="123"/>
    </location>
    <ligand>
        <name>K(+)</name>
        <dbReference type="ChEBI" id="CHEBI:29103"/>
    </ligand>
</feature>
<dbReference type="NCBIfam" id="NF009853">
    <property type="entry name" value="PRK13320.1-5"/>
    <property type="match status" value="1"/>
</dbReference>
<dbReference type="GO" id="GO:0005524">
    <property type="term" value="F:ATP binding"/>
    <property type="evidence" value="ECO:0007669"/>
    <property type="project" value="UniProtKB-UniRule"/>
</dbReference>
<dbReference type="InterPro" id="IPR043129">
    <property type="entry name" value="ATPase_NBD"/>
</dbReference>
<keyword evidence="8 16" id="KW-0808">Transferase</keyword>
<evidence type="ECO:0000256" key="4">
    <source>
        <dbReference type="ARBA" id="ARBA00005225"/>
    </source>
</evidence>
<organism evidence="17">
    <name type="scientific">uncultured Leeuwenhoekiella sp</name>
    <dbReference type="NCBI Taxonomy" id="487010"/>
    <lineage>
        <taxon>Bacteria</taxon>
        <taxon>Pseudomonadati</taxon>
        <taxon>Bacteroidota</taxon>
        <taxon>Flavobacteriia</taxon>
        <taxon>Flavobacteriales</taxon>
        <taxon>Flavobacteriaceae</taxon>
        <taxon>Leeuwenhoekiella</taxon>
        <taxon>environmental samples</taxon>
    </lineage>
</organism>
<name>F4MNG7_9FLAO</name>
<evidence type="ECO:0000256" key="8">
    <source>
        <dbReference type="ARBA" id="ARBA00022679"/>
    </source>
</evidence>
<dbReference type="GO" id="GO:0046872">
    <property type="term" value="F:metal ion binding"/>
    <property type="evidence" value="ECO:0007669"/>
    <property type="project" value="UniProtKB-KW"/>
</dbReference>
<evidence type="ECO:0000256" key="14">
    <source>
        <dbReference type="ARBA" id="ARBA00038036"/>
    </source>
</evidence>
<evidence type="ECO:0000256" key="12">
    <source>
        <dbReference type="ARBA" id="ARBA00022958"/>
    </source>
</evidence>
<proteinExistence type="inferred from homology"/>
<keyword evidence="10 16" id="KW-0418">Kinase</keyword>
<evidence type="ECO:0000256" key="16">
    <source>
        <dbReference type="HAMAP-Rule" id="MF_01274"/>
    </source>
</evidence>
<gene>
    <name evidence="16" type="primary">coaX</name>
    <name evidence="17" type="ORF">S18_997_0008</name>
</gene>
<evidence type="ECO:0000256" key="10">
    <source>
        <dbReference type="ARBA" id="ARBA00022777"/>
    </source>
</evidence>
<evidence type="ECO:0000313" key="17">
    <source>
        <dbReference type="EMBL" id="CBL88202.1"/>
    </source>
</evidence>
<reference evidence="17" key="2">
    <citation type="journal article" date="2012" name="Environ. Microbiol.">
        <title>Genomic content of uncultured Bacteroidetes from contrasting oceanic provinces in the North Atlantic Ocean.</title>
        <authorList>
            <person name="Gomez-Pereira P.R."/>
            <person name="Schuler M."/>
            <person name="Fuchs B.M."/>
            <person name="Bennke C."/>
            <person name="Teeling H."/>
            <person name="Waldmann J."/>
            <person name="Richter M."/>
            <person name="Barbe V."/>
            <person name="Bataille E."/>
            <person name="Glockner F.O."/>
            <person name="Amann R."/>
        </authorList>
    </citation>
    <scope>NUCLEOTIDE SEQUENCE</scope>
</reference>
<evidence type="ECO:0000256" key="11">
    <source>
        <dbReference type="ARBA" id="ARBA00022840"/>
    </source>
</evidence>
<evidence type="ECO:0000256" key="2">
    <source>
        <dbReference type="ARBA" id="ARBA00001958"/>
    </source>
</evidence>
<reference evidence="17" key="1">
    <citation type="submission" date="2010-05" db="EMBL/GenBank/DDBJ databases">
        <authorList>
            <person name="Genoscope - CEA"/>
        </authorList>
    </citation>
    <scope>NUCLEOTIDE SEQUENCE</scope>
</reference>
<evidence type="ECO:0000256" key="7">
    <source>
        <dbReference type="ARBA" id="ARBA00022490"/>
    </source>
</evidence>
<protein>
    <recommendedName>
        <fullName evidence="15 16">Type III pantothenate kinase</fullName>
        <ecNumber evidence="6 16">2.7.1.33</ecNumber>
    </recommendedName>
    <alternativeName>
        <fullName evidence="16">PanK-III</fullName>
    </alternativeName>
    <alternativeName>
        <fullName evidence="16">Pantothenic acid kinase</fullName>
    </alternativeName>
</protein>
<dbReference type="InterPro" id="IPR004619">
    <property type="entry name" value="Type_III_PanK"/>
</dbReference>
<dbReference type="EC" id="2.7.1.33" evidence="6 16"/>
<keyword evidence="12 16" id="KW-0630">Potassium</keyword>
<feature type="active site" description="Proton acceptor" evidence="16">
    <location>
        <position position="102"/>
    </location>
</feature>
<keyword evidence="7 16" id="KW-0963">Cytoplasm</keyword>
<evidence type="ECO:0000256" key="9">
    <source>
        <dbReference type="ARBA" id="ARBA00022741"/>
    </source>
</evidence>
<comment type="pathway">
    <text evidence="4 16">Cofactor biosynthesis; coenzyme A biosynthesis; CoA from (R)-pantothenate: step 1/5.</text>
</comment>
<comment type="catalytic activity">
    <reaction evidence="1 16">
        <text>(R)-pantothenate + ATP = (R)-4'-phosphopantothenate + ADP + H(+)</text>
        <dbReference type="Rhea" id="RHEA:16373"/>
        <dbReference type="ChEBI" id="CHEBI:10986"/>
        <dbReference type="ChEBI" id="CHEBI:15378"/>
        <dbReference type="ChEBI" id="CHEBI:29032"/>
        <dbReference type="ChEBI" id="CHEBI:30616"/>
        <dbReference type="ChEBI" id="CHEBI:456216"/>
        <dbReference type="EC" id="2.7.1.33"/>
    </reaction>
</comment>
<dbReference type="HAMAP" id="MF_01274">
    <property type="entry name" value="Pantothen_kinase_3"/>
    <property type="match status" value="1"/>
</dbReference>
<comment type="subcellular location">
    <subcellularLocation>
        <location evidence="3 16">Cytoplasm</location>
    </subcellularLocation>
</comment>
<evidence type="ECO:0000256" key="3">
    <source>
        <dbReference type="ARBA" id="ARBA00004496"/>
    </source>
</evidence>
<accession>F4MNG7</accession>
<keyword evidence="16" id="KW-0479">Metal-binding</keyword>
<sequence>MQKKIQMINLVIDLGNTRLKFGVYEKNILRSNWAGDIELAKDKLEDYLKEYPINHITICATGNSKDFVTFIEKKGLSYEVITSDTPMPFTNGYKTPQTLGIDRMVLVAGSQFLFPRENVLVIDAGTCITYDFKDCKEVYQGGSISPGLQMRYKAMHEFTAKLPHLKAIETEAAVIGKDTEGAMHSGVINGITQEIDGLIDWYKSEFEDLKIILTGGDGQFLSGRLKNGIFANSNFLLEGLNYITVFNKS</sequence>
<feature type="binding site" evidence="16">
    <location>
        <begin position="13"/>
        <end position="20"/>
    </location>
    <ligand>
        <name>ATP</name>
        <dbReference type="ChEBI" id="CHEBI:30616"/>
    </ligand>
</feature>
<dbReference type="SUPFAM" id="SSF53067">
    <property type="entry name" value="Actin-like ATPase domain"/>
    <property type="match status" value="2"/>
</dbReference>
<dbReference type="PANTHER" id="PTHR34265">
    <property type="entry name" value="TYPE III PANTOTHENATE KINASE"/>
    <property type="match status" value="1"/>
</dbReference>
<keyword evidence="9 16" id="KW-0547">Nucleotide-binding</keyword>
<comment type="cofactor">
    <cofactor evidence="16">
        <name>NH4(+)</name>
        <dbReference type="ChEBI" id="CHEBI:28938"/>
    </cofactor>
    <cofactor evidence="16">
        <name>K(+)</name>
        <dbReference type="ChEBI" id="CHEBI:29103"/>
    </cofactor>
    <text evidence="16">A monovalent cation. Ammonium or potassium.</text>
</comment>
<evidence type="ECO:0000256" key="6">
    <source>
        <dbReference type="ARBA" id="ARBA00012102"/>
    </source>
</evidence>
<comment type="cofactor">
    <cofactor evidence="2">
        <name>K(+)</name>
        <dbReference type="ChEBI" id="CHEBI:29103"/>
    </cofactor>
</comment>
<dbReference type="EMBL" id="FQ032833">
    <property type="protein sequence ID" value="CBL88202.1"/>
    <property type="molecule type" value="Genomic_DNA"/>
</dbReference>
<feature type="binding site" evidence="16">
    <location>
        <position position="126"/>
    </location>
    <ligand>
        <name>ATP</name>
        <dbReference type="ChEBI" id="CHEBI:30616"/>
    </ligand>
</feature>
<comment type="similarity">
    <text evidence="14 16">Belongs to the type III pantothenate kinase family.</text>
</comment>
<dbReference type="GO" id="GO:0004594">
    <property type="term" value="F:pantothenate kinase activity"/>
    <property type="evidence" value="ECO:0007669"/>
    <property type="project" value="UniProtKB-UniRule"/>
</dbReference>
<evidence type="ECO:0000256" key="5">
    <source>
        <dbReference type="ARBA" id="ARBA00011738"/>
    </source>
</evidence>
<keyword evidence="11 16" id="KW-0067">ATP-binding</keyword>
<evidence type="ECO:0000256" key="13">
    <source>
        <dbReference type="ARBA" id="ARBA00022993"/>
    </source>
</evidence>
<dbReference type="GO" id="GO:0015937">
    <property type="term" value="P:coenzyme A biosynthetic process"/>
    <property type="evidence" value="ECO:0007669"/>
    <property type="project" value="UniProtKB-UniRule"/>
</dbReference>
<dbReference type="PANTHER" id="PTHR34265:SF1">
    <property type="entry name" value="TYPE III PANTOTHENATE KINASE"/>
    <property type="match status" value="1"/>
</dbReference>
<keyword evidence="13 16" id="KW-0173">Coenzyme A biosynthesis</keyword>
<dbReference type="Gene3D" id="3.30.420.40">
    <property type="match status" value="1"/>
</dbReference>
<feature type="binding site" evidence="16">
    <location>
        <begin position="100"/>
        <end position="103"/>
    </location>
    <ligand>
        <name>substrate</name>
    </ligand>
</feature>
<dbReference type="UniPathway" id="UPA00241">
    <property type="reaction ID" value="UER00352"/>
</dbReference>
<feature type="binding site" evidence="16">
    <location>
        <position position="179"/>
    </location>
    <ligand>
        <name>substrate</name>
    </ligand>
</feature>
<dbReference type="GO" id="GO:0005737">
    <property type="term" value="C:cytoplasm"/>
    <property type="evidence" value="ECO:0007669"/>
    <property type="project" value="UniProtKB-SubCell"/>
</dbReference>
<evidence type="ECO:0000256" key="15">
    <source>
        <dbReference type="ARBA" id="ARBA00040883"/>
    </source>
</evidence>
<feature type="binding site" evidence="16">
    <location>
        <position position="93"/>
    </location>
    <ligand>
        <name>substrate</name>
    </ligand>
</feature>